<comment type="caution">
    <text evidence="7">The sequence shown here is derived from an EMBL/GenBank/DDBJ whole genome shotgun (WGS) entry which is preliminary data.</text>
</comment>
<dbReference type="GO" id="GO:0005886">
    <property type="term" value="C:plasma membrane"/>
    <property type="evidence" value="ECO:0007669"/>
    <property type="project" value="UniProtKB-SubCell"/>
</dbReference>
<dbReference type="PANTHER" id="PTHR24229:SF40">
    <property type="entry name" value="ALLATOSTATIN C RECEPTOR 1-RELATED"/>
    <property type="match status" value="1"/>
</dbReference>
<dbReference type="PANTHER" id="PTHR24229">
    <property type="entry name" value="NEUROPEPTIDES RECEPTOR"/>
    <property type="match status" value="1"/>
</dbReference>
<dbReference type="SUPFAM" id="SSF81321">
    <property type="entry name" value="Family A G protein-coupled receptor-like"/>
    <property type="match status" value="1"/>
</dbReference>
<dbReference type="OrthoDB" id="6743913at2759"/>
<dbReference type="GO" id="GO:0004930">
    <property type="term" value="F:G protein-coupled receptor activity"/>
    <property type="evidence" value="ECO:0007669"/>
    <property type="project" value="UniProtKB-KW"/>
</dbReference>
<evidence type="ECO:0000256" key="4">
    <source>
        <dbReference type="ARBA" id="ARBA00023170"/>
    </source>
</evidence>
<keyword evidence="8" id="KW-1185">Reference proteome</keyword>
<protein>
    <recommendedName>
        <fullName evidence="9">G-protein coupled receptors family 1 profile domain-containing protein</fullName>
    </recommendedName>
</protein>
<evidence type="ECO:0000256" key="3">
    <source>
        <dbReference type="ARBA" id="ARBA00023040"/>
    </source>
</evidence>
<dbReference type="Gene3D" id="1.20.1070.10">
    <property type="entry name" value="Rhodopsin 7-helix transmembrane proteins"/>
    <property type="match status" value="1"/>
</dbReference>
<feature type="transmembrane region" description="Helical" evidence="6">
    <location>
        <begin position="210"/>
        <end position="231"/>
    </location>
</feature>
<dbReference type="EMBL" id="VTPC01008846">
    <property type="protein sequence ID" value="KAF2892250.1"/>
    <property type="molecule type" value="Genomic_DNA"/>
</dbReference>
<comment type="subcellular location">
    <subcellularLocation>
        <location evidence="1">Cell membrane</location>
        <topology evidence="1">Multi-pass membrane protein</topology>
    </subcellularLocation>
</comment>
<keyword evidence="5" id="KW-0807">Transducer</keyword>
<feature type="transmembrane region" description="Helical" evidence="6">
    <location>
        <begin position="168"/>
        <end position="190"/>
    </location>
</feature>
<keyword evidence="6" id="KW-1133">Transmembrane helix</keyword>
<evidence type="ECO:0000256" key="5">
    <source>
        <dbReference type="ARBA" id="ARBA00023224"/>
    </source>
</evidence>
<evidence type="ECO:0000256" key="2">
    <source>
        <dbReference type="ARBA" id="ARBA00022475"/>
    </source>
</evidence>
<sequence>MEYEKDANFSNFTFDEDITPAASMAFIAHEIIFTIFEIIGMFADIAIIYVIFRFQRMRKLENILLGNWAIADFGSLLLAPSGFRILSIMDSLPISPEFMCTLFHSGQILQITVIMFAVLISIDWLLGVYWEKTSEKFRKYFKYYIGAIWIFTVLFCSVATGYCLHEMYTFSTVFTFIGVFFLVLIITLVLQISRAARKFCLKRPIEHPSLLLNIATALPGTYILAVIMLVLVNTVRLHPLIGIIGEIFIFCNSIVNLVLLYNYNKDFQACFIQALRRGDKYEETGLSFDNPLANKVYDKCSVPIRISFNDNAELINTECY</sequence>
<feature type="transmembrane region" description="Helical" evidence="6">
    <location>
        <begin position="141"/>
        <end position="162"/>
    </location>
</feature>
<evidence type="ECO:0008006" key="9">
    <source>
        <dbReference type="Google" id="ProtNLM"/>
    </source>
</evidence>
<feature type="transmembrane region" description="Helical" evidence="6">
    <location>
        <begin position="237"/>
        <end position="261"/>
    </location>
</feature>
<keyword evidence="2" id="KW-1003">Cell membrane</keyword>
<evidence type="ECO:0000256" key="6">
    <source>
        <dbReference type="SAM" id="Phobius"/>
    </source>
</evidence>
<evidence type="ECO:0000313" key="8">
    <source>
        <dbReference type="Proteomes" id="UP000801492"/>
    </source>
</evidence>
<dbReference type="AlphaFoldDB" id="A0A8K0CRG4"/>
<accession>A0A8K0CRG4</accession>
<name>A0A8K0CRG4_IGNLU</name>
<feature type="transmembrane region" description="Helical" evidence="6">
    <location>
        <begin position="64"/>
        <end position="88"/>
    </location>
</feature>
<dbReference type="GO" id="GO:0043005">
    <property type="term" value="C:neuron projection"/>
    <property type="evidence" value="ECO:0007669"/>
    <property type="project" value="TreeGrafter"/>
</dbReference>
<keyword evidence="6" id="KW-0812">Transmembrane</keyword>
<evidence type="ECO:0000256" key="1">
    <source>
        <dbReference type="ARBA" id="ARBA00004651"/>
    </source>
</evidence>
<keyword evidence="6" id="KW-0472">Membrane</keyword>
<dbReference type="Proteomes" id="UP000801492">
    <property type="component" value="Unassembled WGS sequence"/>
</dbReference>
<reference evidence="7" key="1">
    <citation type="submission" date="2019-08" db="EMBL/GenBank/DDBJ databases">
        <title>The genome of the North American firefly Photinus pyralis.</title>
        <authorList>
            <consortium name="Photinus pyralis genome working group"/>
            <person name="Fallon T.R."/>
            <person name="Sander Lower S.E."/>
            <person name="Weng J.-K."/>
        </authorList>
    </citation>
    <scope>NUCLEOTIDE SEQUENCE</scope>
    <source>
        <strain evidence="7">TRF0915ILg1</strain>
        <tissue evidence="7">Whole body</tissue>
    </source>
</reference>
<dbReference type="CDD" id="cd00637">
    <property type="entry name" value="7tm_classA_rhodopsin-like"/>
    <property type="match status" value="1"/>
</dbReference>
<feature type="transmembrane region" description="Helical" evidence="6">
    <location>
        <begin position="108"/>
        <end position="129"/>
    </location>
</feature>
<keyword evidence="4" id="KW-0675">Receptor</keyword>
<keyword evidence="3" id="KW-0297">G-protein coupled receptor</keyword>
<gene>
    <name evidence="7" type="ORF">ILUMI_13920</name>
</gene>
<evidence type="ECO:0000313" key="7">
    <source>
        <dbReference type="EMBL" id="KAF2892250.1"/>
    </source>
</evidence>
<feature type="transmembrane region" description="Helical" evidence="6">
    <location>
        <begin position="31"/>
        <end position="52"/>
    </location>
</feature>
<proteinExistence type="predicted"/>
<organism evidence="7 8">
    <name type="scientific">Ignelater luminosus</name>
    <name type="common">Cucubano</name>
    <name type="synonym">Pyrophorus luminosus</name>
    <dbReference type="NCBI Taxonomy" id="2038154"/>
    <lineage>
        <taxon>Eukaryota</taxon>
        <taxon>Metazoa</taxon>
        <taxon>Ecdysozoa</taxon>
        <taxon>Arthropoda</taxon>
        <taxon>Hexapoda</taxon>
        <taxon>Insecta</taxon>
        <taxon>Pterygota</taxon>
        <taxon>Neoptera</taxon>
        <taxon>Endopterygota</taxon>
        <taxon>Coleoptera</taxon>
        <taxon>Polyphaga</taxon>
        <taxon>Elateriformia</taxon>
        <taxon>Elateroidea</taxon>
        <taxon>Elateridae</taxon>
        <taxon>Agrypninae</taxon>
        <taxon>Pyrophorini</taxon>
        <taxon>Ignelater</taxon>
    </lineage>
</organism>
<dbReference type="GO" id="GO:0042277">
    <property type="term" value="F:peptide binding"/>
    <property type="evidence" value="ECO:0007669"/>
    <property type="project" value="TreeGrafter"/>
</dbReference>